<comment type="caution">
    <text evidence="1">The sequence shown here is derived from an EMBL/GenBank/DDBJ whole genome shotgun (WGS) entry which is preliminary data.</text>
</comment>
<dbReference type="AlphaFoldDB" id="X0V5M9"/>
<feature type="non-terminal residue" evidence="1">
    <location>
        <position position="1"/>
    </location>
</feature>
<reference evidence="1" key="1">
    <citation type="journal article" date="2014" name="Front. Microbiol.">
        <title>High frequency of phylogenetically diverse reductive dehalogenase-homologous genes in deep subseafloor sedimentary metagenomes.</title>
        <authorList>
            <person name="Kawai M."/>
            <person name="Futagami T."/>
            <person name="Toyoda A."/>
            <person name="Takaki Y."/>
            <person name="Nishi S."/>
            <person name="Hori S."/>
            <person name="Arai W."/>
            <person name="Tsubouchi T."/>
            <person name="Morono Y."/>
            <person name="Uchiyama I."/>
            <person name="Ito T."/>
            <person name="Fujiyama A."/>
            <person name="Inagaki F."/>
            <person name="Takami H."/>
        </authorList>
    </citation>
    <scope>NUCLEOTIDE SEQUENCE</scope>
    <source>
        <strain evidence="1">Expedition CK06-06</strain>
    </source>
</reference>
<proteinExistence type="predicted"/>
<evidence type="ECO:0000313" key="1">
    <source>
        <dbReference type="EMBL" id="GAG13400.1"/>
    </source>
</evidence>
<accession>X0V5M9</accession>
<dbReference type="EMBL" id="BARS01022370">
    <property type="protein sequence ID" value="GAG13400.1"/>
    <property type="molecule type" value="Genomic_DNA"/>
</dbReference>
<sequence length="37" mass="4244">YGTSMHHGTIDDAEGTKKFIEGRNEGEKYNIYKLVKL</sequence>
<gene>
    <name evidence="1" type="ORF">S01H1_35777</name>
</gene>
<organism evidence="1">
    <name type="scientific">marine sediment metagenome</name>
    <dbReference type="NCBI Taxonomy" id="412755"/>
    <lineage>
        <taxon>unclassified sequences</taxon>
        <taxon>metagenomes</taxon>
        <taxon>ecological metagenomes</taxon>
    </lineage>
</organism>
<name>X0V5M9_9ZZZZ</name>
<protein>
    <submittedName>
        <fullName evidence="1">Uncharacterized protein</fullName>
    </submittedName>
</protein>